<dbReference type="SUPFAM" id="SSF52540">
    <property type="entry name" value="P-loop containing nucleoside triphosphate hydrolases"/>
    <property type="match status" value="1"/>
</dbReference>
<evidence type="ECO:0000313" key="3">
    <source>
        <dbReference type="Proteomes" id="UP000228740"/>
    </source>
</evidence>
<protein>
    <submittedName>
        <fullName evidence="2">Dynein-related subfamily AAA family protein</fullName>
    </submittedName>
</protein>
<dbReference type="Pfam" id="PF07728">
    <property type="entry name" value="AAA_5"/>
    <property type="match status" value="1"/>
</dbReference>
<dbReference type="PANTHER" id="PTHR37291:SF1">
    <property type="entry name" value="TYPE IV METHYL-DIRECTED RESTRICTION ENZYME ECOKMCRB SUBUNIT"/>
    <property type="match status" value="1"/>
</dbReference>
<name>A0A2M9C8G2_9FLAO</name>
<dbReference type="Gene3D" id="3.40.50.300">
    <property type="entry name" value="P-loop containing nucleotide triphosphate hydrolases"/>
    <property type="match status" value="2"/>
</dbReference>
<dbReference type="InterPro" id="IPR052934">
    <property type="entry name" value="Methyl-DNA_Rec/Restrict_Enz"/>
</dbReference>
<dbReference type="AlphaFoldDB" id="A0A2M9C8G2"/>
<keyword evidence="3" id="KW-1185">Reference proteome</keyword>
<organism evidence="2 3">
    <name type="scientific">Chryseobacterium geocarposphaerae</name>
    <dbReference type="NCBI Taxonomy" id="1416776"/>
    <lineage>
        <taxon>Bacteria</taxon>
        <taxon>Pseudomonadati</taxon>
        <taxon>Bacteroidota</taxon>
        <taxon>Flavobacteriia</taxon>
        <taxon>Flavobacteriales</taxon>
        <taxon>Weeksellaceae</taxon>
        <taxon>Chryseobacterium group</taxon>
        <taxon>Chryseobacterium</taxon>
    </lineage>
</organism>
<evidence type="ECO:0000259" key="1">
    <source>
        <dbReference type="SMART" id="SM00382"/>
    </source>
</evidence>
<dbReference type="Proteomes" id="UP000228740">
    <property type="component" value="Unassembled WGS sequence"/>
</dbReference>
<gene>
    <name evidence="2" type="ORF">CLV73_1103</name>
</gene>
<dbReference type="InterPro" id="IPR027417">
    <property type="entry name" value="P-loop_NTPase"/>
</dbReference>
<dbReference type="InterPro" id="IPR011704">
    <property type="entry name" value="ATPase_dyneun-rel_AAA"/>
</dbReference>
<reference evidence="2 3" key="1">
    <citation type="submission" date="2017-11" db="EMBL/GenBank/DDBJ databases">
        <title>Genomic Encyclopedia of Archaeal and Bacterial Type Strains, Phase II (KMG-II): From Individual Species to Whole Genera.</title>
        <authorList>
            <person name="Goeker M."/>
        </authorList>
    </citation>
    <scope>NUCLEOTIDE SEQUENCE [LARGE SCALE GENOMIC DNA]</scope>
    <source>
        <strain evidence="2 3">DSM 27617</strain>
    </source>
</reference>
<dbReference type="GO" id="GO:0005524">
    <property type="term" value="F:ATP binding"/>
    <property type="evidence" value="ECO:0007669"/>
    <property type="project" value="InterPro"/>
</dbReference>
<dbReference type="RefSeq" id="WP_169925736.1">
    <property type="nucleotide sequence ID" value="NZ_PGFD01000001.1"/>
</dbReference>
<dbReference type="PANTHER" id="PTHR37291">
    <property type="entry name" value="5-METHYLCYTOSINE-SPECIFIC RESTRICTION ENZYME B"/>
    <property type="match status" value="1"/>
</dbReference>
<sequence>MNFWKLQIRNGDTGENFVDESLKDKRITTHEDYAQGFLSHVKRDDIVLVHKGTYPVCLVKIINKIEDDSEIVGTSFGHDYKVEIVSWYDEIKTNKKVFENDFTVGHNGTFSLLKNDSPTLTQIKRWYYHIIKKNEMKEILNILKYKKQIILQGPPGTGKTRLAEELVNSFIDSKSTVSISDYTTEYIKKFEPTEKSKEIEKNAERLLREFQESFPISRLENIEIDEYALGNGSKESFCYLIEKRLFSTCRFSPGPAGTTVYGISFDKDNGEVRVDLNEAPEAYMVKLRKMLVDLVSQKDYSTAREMKFRYSFILKILHSYFPNDYFPVLSQEHLKVFTKIFKVNATGLNDIQINMAINEKFNELKNTLNSSISSIVLMRHLYEKFNLKNEDSNEIVISEKISKDGEYKMVQFHPSYTYEDFVRGIIAEPVGEGIIYKAKDKILADLANKAINNKNEKYVLIIDEINRANLSSVLGELIYALEYRYKFNDSDRGHKKSTVESMYGIMDDLKQKEDYTLRLPENLYIIGTMNTADRSVGHIDYAIRRRFAFVDVLPQKLADNNEIFFNNKGFIEVAKLFIEVGSDNNTDFKNAKDSEFLSNDFSAKDVALGHSYFIADRKNVSEDEKENFFKMRMNYEVLPILKEYMKDGVFNEKATTKIKEIEQYFA</sequence>
<accession>A0A2M9C8G2</accession>
<proteinExistence type="predicted"/>
<dbReference type="GO" id="GO:0016887">
    <property type="term" value="F:ATP hydrolysis activity"/>
    <property type="evidence" value="ECO:0007669"/>
    <property type="project" value="InterPro"/>
</dbReference>
<dbReference type="SMART" id="SM00382">
    <property type="entry name" value="AAA"/>
    <property type="match status" value="1"/>
</dbReference>
<evidence type="ECO:0000313" key="2">
    <source>
        <dbReference type="EMBL" id="PJJ67106.1"/>
    </source>
</evidence>
<feature type="domain" description="AAA+ ATPase" evidence="1">
    <location>
        <begin position="145"/>
        <end position="553"/>
    </location>
</feature>
<dbReference type="EMBL" id="PGFD01000001">
    <property type="protein sequence ID" value="PJJ67106.1"/>
    <property type="molecule type" value="Genomic_DNA"/>
</dbReference>
<comment type="caution">
    <text evidence="2">The sequence shown here is derived from an EMBL/GenBank/DDBJ whole genome shotgun (WGS) entry which is preliminary data.</text>
</comment>
<dbReference type="InterPro" id="IPR003593">
    <property type="entry name" value="AAA+_ATPase"/>
</dbReference>
<dbReference type="Pfam" id="PF20720">
    <property type="entry name" value="nSTAND3"/>
    <property type="match status" value="1"/>
</dbReference>
<dbReference type="InterPro" id="IPR049050">
    <property type="entry name" value="nSTAND3"/>
</dbReference>